<name>A0A517MK63_9BACT</name>
<sequence length="493" mass="53039">MKTGVQRSPVESFDSISASHRVLVVGGGVSGCAAAIRLRHLGFDVTLMERARFPREKICGCCLGAAGVTALDALGLGDGVRRLGVPTHTFVGYLQTARPLKDSPSNTDGICRPPVRLPIVPGVAISRSVLDTYLLEQAKRAGVDVLQPHEAQVLRSDSTSVTVRHRPRVEQANQVSADRENNGAANSGNGSWTTTTEYSSVILATGLTGPFQGRIDPELQGDVPAENSSGDACQTSPTRWDLPWIEPPHGPLGIAAHVPGDHPLAAAWPIPVGEIQMVCGDDGYVGMVRMPNGAIDIAAALRSRGKGKTSSMGQRSPVDRVVRLLLSHPDLNSHSERNRLPDQSWQSWLQQDAVWMSAPPLRRQRQAGQGRVVAIGDCARYVEPLTGEGMTWGIESGIAVADLLHRMGETGPLSPKVDDANGEDFARLWQRHLPAIQTKRRVLCGLVTAALRYRNFRRVTRIGLSYAGWMAKPLTWGVAAGPRFESTSDAPDG</sequence>
<organism evidence="3 4">
    <name type="scientific">Roseimaritima multifibrata</name>
    <dbReference type="NCBI Taxonomy" id="1930274"/>
    <lineage>
        <taxon>Bacteria</taxon>
        <taxon>Pseudomonadati</taxon>
        <taxon>Planctomycetota</taxon>
        <taxon>Planctomycetia</taxon>
        <taxon>Pirellulales</taxon>
        <taxon>Pirellulaceae</taxon>
        <taxon>Roseimaritima</taxon>
    </lineage>
</organism>
<dbReference type="SUPFAM" id="SSF51905">
    <property type="entry name" value="FAD/NAD(P)-binding domain"/>
    <property type="match status" value="1"/>
</dbReference>
<gene>
    <name evidence="3" type="ORF">FF011L_40750</name>
</gene>
<feature type="compositionally biased region" description="Low complexity" evidence="1">
    <location>
        <begin position="182"/>
        <end position="191"/>
    </location>
</feature>
<feature type="region of interest" description="Disordered" evidence="1">
    <location>
        <begin position="170"/>
        <end position="192"/>
    </location>
</feature>
<dbReference type="Proteomes" id="UP000320672">
    <property type="component" value="Chromosome"/>
</dbReference>
<dbReference type="Pfam" id="PF01494">
    <property type="entry name" value="FAD_binding_3"/>
    <property type="match status" value="1"/>
</dbReference>
<dbReference type="OrthoDB" id="9806565at2"/>
<dbReference type="InterPro" id="IPR002938">
    <property type="entry name" value="FAD-bd"/>
</dbReference>
<keyword evidence="4" id="KW-1185">Reference proteome</keyword>
<evidence type="ECO:0000259" key="2">
    <source>
        <dbReference type="Pfam" id="PF01494"/>
    </source>
</evidence>
<accession>A0A517MK63</accession>
<proteinExistence type="predicted"/>
<dbReference type="PANTHER" id="PTHR42685">
    <property type="entry name" value="GERANYLGERANYL DIPHOSPHATE REDUCTASE"/>
    <property type="match status" value="1"/>
</dbReference>
<feature type="domain" description="FAD-binding" evidence="2">
    <location>
        <begin position="21"/>
        <end position="178"/>
    </location>
</feature>
<dbReference type="GO" id="GO:0071949">
    <property type="term" value="F:FAD binding"/>
    <property type="evidence" value="ECO:0007669"/>
    <property type="project" value="InterPro"/>
</dbReference>
<dbReference type="InterPro" id="IPR036188">
    <property type="entry name" value="FAD/NAD-bd_sf"/>
</dbReference>
<reference evidence="3 4" key="1">
    <citation type="submission" date="2019-02" db="EMBL/GenBank/DDBJ databases">
        <title>Deep-cultivation of Planctomycetes and their phenomic and genomic characterization uncovers novel biology.</title>
        <authorList>
            <person name="Wiegand S."/>
            <person name="Jogler M."/>
            <person name="Boedeker C."/>
            <person name="Pinto D."/>
            <person name="Vollmers J."/>
            <person name="Rivas-Marin E."/>
            <person name="Kohn T."/>
            <person name="Peeters S.H."/>
            <person name="Heuer A."/>
            <person name="Rast P."/>
            <person name="Oberbeckmann S."/>
            <person name="Bunk B."/>
            <person name="Jeske O."/>
            <person name="Meyerdierks A."/>
            <person name="Storesund J.E."/>
            <person name="Kallscheuer N."/>
            <person name="Luecker S."/>
            <person name="Lage O.M."/>
            <person name="Pohl T."/>
            <person name="Merkel B.J."/>
            <person name="Hornburger P."/>
            <person name="Mueller R.-W."/>
            <person name="Bruemmer F."/>
            <person name="Labrenz M."/>
            <person name="Spormann A.M."/>
            <person name="Op den Camp H."/>
            <person name="Overmann J."/>
            <person name="Amann R."/>
            <person name="Jetten M.S.M."/>
            <person name="Mascher T."/>
            <person name="Medema M.H."/>
            <person name="Devos D.P."/>
            <person name="Kaster A.-K."/>
            <person name="Ovreas L."/>
            <person name="Rohde M."/>
            <person name="Galperin M.Y."/>
            <person name="Jogler C."/>
        </authorList>
    </citation>
    <scope>NUCLEOTIDE SEQUENCE [LARGE SCALE GENOMIC DNA]</scope>
    <source>
        <strain evidence="3 4">FF011L</strain>
    </source>
</reference>
<evidence type="ECO:0000313" key="3">
    <source>
        <dbReference type="EMBL" id="QDS95282.1"/>
    </source>
</evidence>
<dbReference type="PRINTS" id="PR00420">
    <property type="entry name" value="RNGMNOXGNASE"/>
</dbReference>
<dbReference type="KEGG" id="rml:FF011L_40750"/>
<evidence type="ECO:0000256" key="1">
    <source>
        <dbReference type="SAM" id="MobiDB-lite"/>
    </source>
</evidence>
<dbReference type="AlphaFoldDB" id="A0A517MK63"/>
<dbReference type="Gene3D" id="3.50.50.60">
    <property type="entry name" value="FAD/NAD(P)-binding domain"/>
    <property type="match status" value="2"/>
</dbReference>
<dbReference type="InterPro" id="IPR050407">
    <property type="entry name" value="Geranylgeranyl_reductase"/>
</dbReference>
<dbReference type="PROSITE" id="PS51257">
    <property type="entry name" value="PROKAR_LIPOPROTEIN"/>
    <property type="match status" value="1"/>
</dbReference>
<dbReference type="EMBL" id="CP036262">
    <property type="protein sequence ID" value="QDS95282.1"/>
    <property type="molecule type" value="Genomic_DNA"/>
</dbReference>
<protein>
    <recommendedName>
        <fullName evidence="2">FAD-binding domain-containing protein</fullName>
    </recommendedName>
</protein>
<evidence type="ECO:0000313" key="4">
    <source>
        <dbReference type="Proteomes" id="UP000320672"/>
    </source>
</evidence>
<dbReference type="PANTHER" id="PTHR42685:SF22">
    <property type="entry name" value="CONDITIONED MEDIUM FACTOR RECEPTOR 1"/>
    <property type="match status" value="1"/>
</dbReference>